<dbReference type="EMBL" id="WIXP02000003">
    <property type="protein sequence ID" value="KAF6213780.1"/>
    <property type="molecule type" value="Genomic_DNA"/>
</dbReference>
<proteinExistence type="predicted"/>
<keyword evidence="3" id="KW-1185">Reference proteome</keyword>
<organism evidence="2 3">
    <name type="scientific">Apolygus lucorum</name>
    <name type="common">Small green plant bug</name>
    <name type="synonym">Lygocoris lucorum</name>
    <dbReference type="NCBI Taxonomy" id="248454"/>
    <lineage>
        <taxon>Eukaryota</taxon>
        <taxon>Metazoa</taxon>
        <taxon>Ecdysozoa</taxon>
        <taxon>Arthropoda</taxon>
        <taxon>Hexapoda</taxon>
        <taxon>Insecta</taxon>
        <taxon>Pterygota</taxon>
        <taxon>Neoptera</taxon>
        <taxon>Paraneoptera</taxon>
        <taxon>Hemiptera</taxon>
        <taxon>Heteroptera</taxon>
        <taxon>Panheteroptera</taxon>
        <taxon>Cimicomorpha</taxon>
        <taxon>Miridae</taxon>
        <taxon>Mirini</taxon>
        <taxon>Apolygus</taxon>
    </lineage>
</organism>
<comment type="caution">
    <text evidence="2">The sequence shown here is derived from an EMBL/GenBank/DDBJ whole genome shotgun (WGS) entry which is preliminary data.</text>
</comment>
<gene>
    <name evidence="2" type="ORF">GE061_011502</name>
</gene>
<evidence type="ECO:0000313" key="3">
    <source>
        <dbReference type="Proteomes" id="UP000466442"/>
    </source>
</evidence>
<feature type="non-terminal residue" evidence="2">
    <location>
        <position position="1"/>
    </location>
</feature>
<dbReference type="AlphaFoldDB" id="A0A8S9XXK6"/>
<evidence type="ECO:0000256" key="1">
    <source>
        <dbReference type="SAM" id="MobiDB-lite"/>
    </source>
</evidence>
<dbReference type="Proteomes" id="UP000466442">
    <property type="component" value="Unassembled WGS sequence"/>
</dbReference>
<sequence length="60" mass="7040">RRRRGRVELSAVHQRREEDHSALLDAKDMTELARADFQTEASNPADFHGWYLNEDEIQSN</sequence>
<accession>A0A8S9XXK6</accession>
<feature type="region of interest" description="Disordered" evidence="1">
    <location>
        <begin position="1"/>
        <end position="21"/>
    </location>
</feature>
<reference evidence="2" key="1">
    <citation type="journal article" date="2021" name="Mol. Ecol. Resour.">
        <title>Apolygus lucorum genome provides insights into omnivorousness and mesophyll feeding.</title>
        <authorList>
            <person name="Liu Y."/>
            <person name="Liu H."/>
            <person name="Wang H."/>
            <person name="Huang T."/>
            <person name="Liu B."/>
            <person name="Yang B."/>
            <person name="Yin L."/>
            <person name="Li B."/>
            <person name="Zhang Y."/>
            <person name="Zhang S."/>
            <person name="Jiang F."/>
            <person name="Zhang X."/>
            <person name="Ren Y."/>
            <person name="Wang B."/>
            <person name="Wang S."/>
            <person name="Lu Y."/>
            <person name="Wu K."/>
            <person name="Fan W."/>
            <person name="Wang G."/>
        </authorList>
    </citation>
    <scope>NUCLEOTIDE SEQUENCE</scope>
    <source>
        <strain evidence="2">12Hb</strain>
    </source>
</reference>
<protein>
    <submittedName>
        <fullName evidence="2">Uncharacterized protein</fullName>
    </submittedName>
</protein>
<name>A0A8S9XXK6_APOLU</name>
<evidence type="ECO:0000313" key="2">
    <source>
        <dbReference type="EMBL" id="KAF6213780.1"/>
    </source>
</evidence>